<evidence type="ECO:0000256" key="1">
    <source>
        <dbReference type="SAM" id="MobiDB-lite"/>
    </source>
</evidence>
<reference evidence="2 3" key="1">
    <citation type="submission" date="2021-01" db="EMBL/GenBank/DDBJ databases">
        <title>Whole genome shotgun sequence of Planobispora siamensis NBRC 107568.</title>
        <authorList>
            <person name="Komaki H."/>
            <person name="Tamura T."/>
        </authorList>
    </citation>
    <scope>NUCLEOTIDE SEQUENCE [LARGE SCALE GENOMIC DNA]</scope>
    <source>
        <strain evidence="2 3">NBRC 107568</strain>
    </source>
</reference>
<accession>A0A8J3SM92</accession>
<feature type="region of interest" description="Disordered" evidence="1">
    <location>
        <begin position="35"/>
        <end position="54"/>
    </location>
</feature>
<organism evidence="2 3">
    <name type="scientific">Planobispora siamensis</name>
    <dbReference type="NCBI Taxonomy" id="936338"/>
    <lineage>
        <taxon>Bacteria</taxon>
        <taxon>Bacillati</taxon>
        <taxon>Actinomycetota</taxon>
        <taxon>Actinomycetes</taxon>
        <taxon>Streptosporangiales</taxon>
        <taxon>Streptosporangiaceae</taxon>
        <taxon>Planobispora</taxon>
    </lineage>
</organism>
<sequence length="72" mass="8025">MRQAEQWTLHHELLAQVIEVVSILAAEMRIKKPIQIPRPSRPANPRARTGKRGTAHAVAVLKQAQANRRASA</sequence>
<dbReference type="EMBL" id="BOOJ01000052">
    <property type="protein sequence ID" value="GIH95442.1"/>
    <property type="molecule type" value="Genomic_DNA"/>
</dbReference>
<dbReference type="AlphaFoldDB" id="A0A8J3SM92"/>
<evidence type="ECO:0000313" key="2">
    <source>
        <dbReference type="EMBL" id="GIH95442.1"/>
    </source>
</evidence>
<proteinExistence type="predicted"/>
<evidence type="ECO:0000313" key="3">
    <source>
        <dbReference type="Proteomes" id="UP000619788"/>
    </source>
</evidence>
<protein>
    <submittedName>
        <fullName evidence="2">Uncharacterized protein</fullName>
    </submittedName>
</protein>
<gene>
    <name evidence="2" type="ORF">Psi01_60720</name>
</gene>
<dbReference type="RefSeq" id="WP_204067537.1">
    <property type="nucleotide sequence ID" value="NZ_BOOJ01000052.1"/>
</dbReference>
<comment type="caution">
    <text evidence="2">The sequence shown here is derived from an EMBL/GenBank/DDBJ whole genome shotgun (WGS) entry which is preliminary data.</text>
</comment>
<name>A0A8J3SM92_9ACTN</name>
<keyword evidence="3" id="KW-1185">Reference proteome</keyword>
<dbReference type="Proteomes" id="UP000619788">
    <property type="component" value="Unassembled WGS sequence"/>
</dbReference>
<feature type="compositionally biased region" description="Low complexity" evidence="1">
    <location>
        <begin position="37"/>
        <end position="47"/>
    </location>
</feature>